<evidence type="ECO:0000313" key="2">
    <source>
        <dbReference type="Proteomes" id="UP000029981"/>
    </source>
</evidence>
<dbReference type="AlphaFoldDB" id="A0A0A0KL55"/>
<protein>
    <submittedName>
        <fullName evidence="1">Uncharacterized protein</fullName>
    </submittedName>
</protein>
<accession>A0A0A0KL55</accession>
<reference evidence="1 2" key="1">
    <citation type="journal article" date="2009" name="Nat. Genet.">
        <title>The genome of the cucumber, Cucumis sativus L.</title>
        <authorList>
            <person name="Huang S."/>
            <person name="Li R."/>
            <person name="Zhang Z."/>
            <person name="Li L."/>
            <person name="Gu X."/>
            <person name="Fan W."/>
            <person name="Lucas W.J."/>
            <person name="Wang X."/>
            <person name="Xie B."/>
            <person name="Ni P."/>
            <person name="Ren Y."/>
            <person name="Zhu H."/>
            <person name="Li J."/>
            <person name="Lin K."/>
            <person name="Jin W."/>
            <person name="Fei Z."/>
            <person name="Li G."/>
            <person name="Staub J."/>
            <person name="Kilian A."/>
            <person name="van der Vossen E.A."/>
            <person name="Wu Y."/>
            <person name="Guo J."/>
            <person name="He J."/>
            <person name="Jia Z."/>
            <person name="Ren Y."/>
            <person name="Tian G."/>
            <person name="Lu Y."/>
            <person name="Ruan J."/>
            <person name="Qian W."/>
            <person name="Wang M."/>
            <person name="Huang Q."/>
            <person name="Li B."/>
            <person name="Xuan Z."/>
            <person name="Cao J."/>
            <person name="Asan"/>
            <person name="Wu Z."/>
            <person name="Zhang J."/>
            <person name="Cai Q."/>
            <person name="Bai Y."/>
            <person name="Zhao B."/>
            <person name="Han Y."/>
            <person name="Li Y."/>
            <person name="Li X."/>
            <person name="Wang S."/>
            <person name="Shi Q."/>
            <person name="Liu S."/>
            <person name="Cho W.K."/>
            <person name="Kim J.Y."/>
            <person name="Xu Y."/>
            <person name="Heller-Uszynska K."/>
            <person name="Miao H."/>
            <person name="Cheng Z."/>
            <person name="Zhang S."/>
            <person name="Wu J."/>
            <person name="Yang Y."/>
            <person name="Kang H."/>
            <person name="Li M."/>
            <person name="Liang H."/>
            <person name="Ren X."/>
            <person name="Shi Z."/>
            <person name="Wen M."/>
            <person name="Jian M."/>
            <person name="Yang H."/>
            <person name="Zhang G."/>
            <person name="Yang Z."/>
            <person name="Chen R."/>
            <person name="Liu S."/>
            <person name="Li J."/>
            <person name="Ma L."/>
            <person name="Liu H."/>
            <person name="Zhou Y."/>
            <person name="Zhao J."/>
            <person name="Fang X."/>
            <person name="Li G."/>
            <person name="Fang L."/>
            <person name="Li Y."/>
            <person name="Liu D."/>
            <person name="Zheng H."/>
            <person name="Zhang Y."/>
            <person name="Qin N."/>
            <person name="Li Z."/>
            <person name="Yang G."/>
            <person name="Yang S."/>
            <person name="Bolund L."/>
            <person name="Kristiansen K."/>
            <person name="Zheng H."/>
            <person name="Li S."/>
            <person name="Zhang X."/>
            <person name="Yang H."/>
            <person name="Wang J."/>
            <person name="Sun R."/>
            <person name="Zhang B."/>
            <person name="Jiang S."/>
            <person name="Wang J."/>
            <person name="Du Y."/>
            <person name="Li S."/>
        </authorList>
    </citation>
    <scope>NUCLEOTIDE SEQUENCE [LARGE SCALE GENOMIC DNA]</scope>
    <source>
        <strain evidence="2">cv. 9930</strain>
    </source>
</reference>
<reference evidence="1 2" key="3">
    <citation type="journal article" date="2010" name="BMC Genomics">
        <title>Transcriptome sequencing and comparative analysis of cucumber flowers with different sex types.</title>
        <authorList>
            <person name="Guo S."/>
            <person name="Zheng Y."/>
            <person name="Joung J.G."/>
            <person name="Liu S."/>
            <person name="Zhang Z."/>
            <person name="Crasta O.R."/>
            <person name="Sobral B.W."/>
            <person name="Xu Y."/>
            <person name="Huang S."/>
            <person name="Fei Z."/>
        </authorList>
    </citation>
    <scope>NUCLEOTIDE SEQUENCE [LARGE SCALE GENOMIC DNA]</scope>
    <source>
        <strain evidence="2">cv. 9930</strain>
    </source>
</reference>
<reference evidence="1 2" key="4">
    <citation type="journal article" date="2011" name="BMC Genomics">
        <title>RNA-Seq improves annotation of protein-coding genes in the cucumber genome.</title>
        <authorList>
            <person name="Li Z."/>
            <person name="Zhang Z."/>
            <person name="Yan P."/>
            <person name="Huang S."/>
            <person name="Fei Z."/>
            <person name="Lin K."/>
        </authorList>
    </citation>
    <scope>NUCLEOTIDE SEQUENCE [LARGE SCALE GENOMIC DNA]</scope>
    <source>
        <strain evidence="2">cv. 9930</strain>
    </source>
</reference>
<reference evidence="1 2" key="2">
    <citation type="journal article" date="2009" name="PLoS ONE">
        <title>An integrated genetic and cytogenetic map of the cucumber genome.</title>
        <authorList>
            <person name="Ren Y."/>
            <person name="Zhang Z."/>
            <person name="Liu J."/>
            <person name="Staub J.E."/>
            <person name="Han Y."/>
            <person name="Cheng Z."/>
            <person name="Li X."/>
            <person name="Lu J."/>
            <person name="Miao H."/>
            <person name="Kang H."/>
            <person name="Xie B."/>
            <person name="Gu X."/>
            <person name="Wang X."/>
            <person name="Du Y."/>
            <person name="Jin W."/>
            <person name="Huang S."/>
        </authorList>
    </citation>
    <scope>NUCLEOTIDE SEQUENCE [LARGE SCALE GENOMIC DNA]</scope>
    <source>
        <strain evidence="2">cv. 9930</strain>
    </source>
</reference>
<sequence length="61" mass="6901">MDFIQKTGLSQGGKLFKYVVSIICISRLETIHQQVANLKKFGFTEDETFSAISPYLDSISR</sequence>
<organism evidence="1 2">
    <name type="scientific">Cucumis sativus</name>
    <name type="common">Cucumber</name>
    <dbReference type="NCBI Taxonomy" id="3659"/>
    <lineage>
        <taxon>Eukaryota</taxon>
        <taxon>Viridiplantae</taxon>
        <taxon>Streptophyta</taxon>
        <taxon>Embryophyta</taxon>
        <taxon>Tracheophyta</taxon>
        <taxon>Spermatophyta</taxon>
        <taxon>Magnoliopsida</taxon>
        <taxon>eudicotyledons</taxon>
        <taxon>Gunneridae</taxon>
        <taxon>Pentapetalae</taxon>
        <taxon>rosids</taxon>
        <taxon>fabids</taxon>
        <taxon>Cucurbitales</taxon>
        <taxon>Cucurbitaceae</taxon>
        <taxon>Benincaseae</taxon>
        <taxon>Cucumis</taxon>
    </lineage>
</organism>
<name>A0A0A0KL55_CUCSA</name>
<dbReference type="Gramene" id="KGN48476">
    <property type="protein sequence ID" value="KGN48476"/>
    <property type="gene ID" value="Csa_6G489920"/>
</dbReference>
<dbReference type="Proteomes" id="UP000029981">
    <property type="component" value="Chromosome 6"/>
</dbReference>
<dbReference type="EMBL" id="CM002927">
    <property type="protein sequence ID" value="KGN48476.1"/>
    <property type="molecule type" value="Genomic_DNA"/>
</dbReference>
<gene>
    <name evidence="1" type="ORF">Csa_6G489920</name>
</gene>
<evidence type="ECO:0000313" key="1">
    <source>
        <dbReference type="EMBL" id="KGN48476.1"/>
    </source>
</evidence>
<keyword evidence="2" id="KW-1185">Reference proteome</keyword>
<proteinExistence type="predicted"/>